<keyword evidence="1" id="KW-0472">Membrane</keyword>
<accession>A0A923RYQ0</accession>
<gene>
    <name evidence="2" type="ORF">H8S45_08715</name>
</gene>
<comment type="caution">
    <text evidence="2">The sequence shown here is derived from an EMBL/GenBank/DDBJ whole genome shotgun (WGS) entry which is preliminary data.</text>
</comment>
<evidence type="ECO:0000256" key="1">
    <source>
        <dbReference type="SAM" id="Phobius"/>
    </source>
</evidence>
<protein>
    <submittedName>
        <fullName evidence="2">DUF4179 domain-containing protein</fullName>
    </submittedName>
</protein>
<dbReference type="Gene3D" id="2.60.40.1630">
    <property type="entry name" value="bacillus anthracis domain"/>
    <property type="match status" value="1"/>
</dbReference>
<keyword evidence="3" id="KW-1185">Reference proteome</keyword>
<sequence>MNTEYNDNREYKNALDGLRFSEEAKARMAKRLMDTMERPEQAPETRRRVRRMPRIAVIGVAAALALGVGASATGVLKTAGEAFAGVFGPTADTEIIDKIGRPVGASDTDNGVTVTADAIIGDKYHYAVTYSIEKKDGAAFDIDLTDTVGEGLLPMGFADGDTSLMGYFGGAHGGSYFYDADPADNAIQYVETREISDGEVRGHAVRAKFSDLCVYAENDTGELERRVIAEGDWSLKFNLDFEDTSVSLPAGQTFELNGMNAVIDEITLSPLALRVDYTVDSTVQWDENAQSGRQSEHDSAQMHKYFESVQILVNRKDGASIDLSNAGGSIRPEGGKTVCQKGDIFTEIIPIEEIASLTVAGMEIPVQ</sequence>
<evidence type="ECO:0000313" key="2">
    <source>
        <dbReference type="EMBL" id="MBC5725535.1"/>
    </source>
</evidence>
<dbReference type="AlphaFoldDB" id="A0A923RYQ0"/>
<dbReference type="EMBL" id="JACOPL010000007">
    <property type="protein sequence ID" value="MBC5725535.1"/>
    <property type="molecule type" value="Genomic_DNA"/>
</dbReference>
<proteinExistence type="predicted"/>
<keyword evidence="1" id="KW-0812">Transmembrane</keyword>
<reference evidence="2" key="1">
    <citation type="submission" date="2020-08" db="EMBL/GenBank/DDBJ databases">
        <title>Genome public.</title>
        <authorList>
            <person name="Liu C."/>
            <person name="Sun Q."/>
        </authorList>
    </citation>
    <scope>NUCLEOTIDE SEQUENCE</scope>
    <source>
        <strain evidence="2">NSJ-28</strain>
    </source>
</reference>
<keyword evidence="1" id="KW-1133">Transmembrane helix</keyword>
<dbReference type="Proteomes" id="UP000606499">
    <property type="component" value="Unassembled WGS sequence"/>
</dbReference>
<dbReference type="RefSeq" id="WP_054327489.1">
    <property type="nucleotide sequence ID" value="NZ_JACOPL010000007.1"/>
</dbReference>
<organism evidence="2 3">
    <name type="scientific">Agathobaculum faecis</name>
    <dbReference type="NCBI Taxonomy" id="2763013"/>
    <lineage>
        <taxon>Bacteria</taxon>
        <taxon>Bacillati</taxon>
        <taxon>Bacillota</taxon>
        <taxon>Clostridia</taxon>
        <taxon>Eubacteriales</taxon>
        <taxon>Butyricicoccaceae</taxon>
        <taxon>Agathobaculum</taxon>
    </lineage>
</organism>
<name>A0A923RYQ0_9FIRM</name>
<feature type="transmembrane region" description="Helical" evidence="1">
    <location>
        <begin position="55"/>
        <end position="76"/>
    </location>
</feature>
<evidence type="ECO:0000313" key="3">
    <source>
        <dbReference type="Proteomes" id="UP000606499"/>
    </source>
</evidence>